<dbReference type="InterPro" id="IPR008980">
    <property type="entry name" value="Capsid_hemagglutn"/>
</dbReference>
<evidence type="ECO:0000256" key="2">
    <source>
        <dbReference type="ARBA" id="ARBA00022506"/>
    </source>
</evidence>
<accession>A0A9N7ABB6</accession>
<dbReference type="EMBL" id="BK062316">
    <property type="protein sequence ID" value="DAZ91102.1"/>
    <property type="molecule type" value="Viral_cRNA"/>
</dbReference>
<keyword evidence="10" id="KW-1043">Host membrane</keyword>
<keyword evidence="3" id="KW-1170">Fusion of virus membrane with host endosomal membrane</keyword>
<dbReference type="GO" id="GO:0020002">
    <property type="term" value="C:host cell plasma membrane"/>
    <property type="evidence" value="ECO:0007669"/>
    <property type="project" value="UniProtKB-SubCell"/>
</dbReference>
<evidence type="ECO:0000256" key="5">
    <source>
        <dbReference type="ARBA" id="ARBA00022546"/>
    </source>
</evidence>
<keyword evidence="4" id="KW-1032">Host cell membrane</keyword>
<dbReference type="GO" id="GO:0039654">
    <property type="term" value="P:fusion of virus membrane with host endosome membrane"/>
    <property type="evidence" value="ECO:0007669"/>
    <property type="project" value="UniProtKB-KW"/>
</dbReference>
<evidence type="ECO:0000256" key="17">
    <source>
        <dbReference type="SAM" id="Phobius"/>
    </source>
</evidence>
<organism evidence="18">
    <name type="scientific">Newt influenza virus</name>
    <dbReference type="NCBI Taxonomy" id="2982031"/>
    <lineage>
        <taxon>Viruses</taxon>
        <taxon>Riboviria</taxon>
        <taxon>Orthornavirae</taxon>
        <taxon>Negarnaviricota</taxon>
        <taxon>Polyploviricotina</taxon>
        <taxon>Insthoviricetes</taxon>
        <taxon>Articulavirales</taxon>
        <taxon>Orthomyxoviridae</taxon>
    </lineage>
</organism>
<keyword evidence="8" id="KW-1161">Viral attachment to host cell</keyword>
<evidence type="ECO:0000256" key="16">
    <source>
        <dbReference type="ARBA" id="ARBA00023296"/>
    </source>
</evidence>
<evidence type="ECO:0000256" key="11">
    <source>
        <dbReference type="ARBA" id="ARBA00022879"/>
    </source>
</evidence>
<sequence length="565" mass="61488">MNKITIIGIAIMVHLSTGEINNQVCVGKVKKPQNGTVETVTSNKVPVTGKTSIAGVMTPGKICSKNSKIHQSPECNKILHHFNYKTCKLPTSGETFDLVLTGEDPPLTDTLRMSATDYAKANMNITWRSQGGLDDFTAEISSTLGISSFTSEFNGASYYWYLPVTRPGNFSYARTAKCSGILYYGAAYPPDGNYEAVTGRVPTAFWSIKAEGAERRELPLGGPNSDEQKGYNSKQYFLPAGSTKTNLIVLDALRVEKGKLFSVIGTAGTILIPKIFCDGHFPVEPQVPMDATCEAKCHSPLGSFPGNNSFIIHQSTHTSKECPPSIKRNFDLVQGVRVDWKTGQSRGFFGAIAGFFTGGIQGAIDGWFGVAHQASGVGVAADQASTQEAVGKITDKLNQLVEAGNSRYQQVRGEFERLSSLEMNLKKSIDDLRLDTFTEFIRLETVLANSQILKEQDDLLINKKLKIKSLLGPDSLDLGNGCFNLTHHCDQACLESISNETYSPEKYIHNVTTFGEPIIGAVNLEYEWRWILVYVSVSFSGLTLAIAIAAGIMFVCKSGGCTICI</sequence>
<dbReference type="SUPFAM" id="SSF58064">
    <property type="entry name" value="Influenza hemagglutinin (stalk)"/>
    <property type="match status" value="1"/>
</dbReference>
<keyword evidence="2" id="KW-1168">Fusion of virus membrane with host membrane</keyword>
<evidence type="ECO:0000256" key="7">
    <source>
        <dbReference type="ARBA" id="ARBA00022595"/>
    </source>
</evidence>
<evidence type="ECO:0000256" key="4">
    <source>
        <dbReference type="ARBA" id="ARBA00022511"/>
    </source>
</evidence>
<evidence type="ECO:0000256" key="10">
    <source>
        <dbReference type="ARBA" id="ARBA00022870"/>
    </source>
</evidence>
<dbReference type="InterPro" id="IPR001364">
    <property type="entry name" value="Hemagglutn_influenz_A/B"/>
</dbReference>
<evidence type="ECO:0000256" key="12">
    <source>
        <dbReference type="ARBA" id="ARBA00022890"/>
    </source>
</evidence>
<keyword evidence="11" id="KW-0261">Viral envelope protein</keyword>
<dbReference type="GO" id="GO:0019062">
    <property type="term" value="P:virion attachment to host cell"/>
    <property type="evidence" value="ECO:0007669"/>
    <property type="project" value="UniProtKB-KW"/>
</dbReference>
<keyword evidence="9" id="KW-0946">Virion</keyword>
<keyword evidence="16" id="KW-1160">Virus entry into host cell</keyword>
<dbReference type="SUPFAM" id="SSF49818">
    <property type="entry name" value="Viral protein domain"/>
    <property type="match status" value="1"/>
</dbReference>
<evidence type="ECO:0000256" key="1">
    <source>
        <dbReference type="ARBA" id="ARBA00004402"/>
    </source>
</evidence>
<dbReference type="PRINTS" id="PR00329">
    <property type="entry name" value="HEMAGGLUTN12"/>
</dbReference>
<dbReference type="Gene3D" id="3.90.20.10">
    <property type="match status" value="1"/>
</dbReference>
<proteinExistence type="predicted"/>
<evidence type="ECO:0000256" key="14">
    <source>
        <dbReference type="ARBA" id="ARBA00023157"/>
    </source>
</evidence>
<evidence type="ECO:0000256" key="9">
    <source>
        <dbReference type="ARBA" id="ARBA00022844"/>
    </source>
</evidence>
<protein>
    <submittedName>
        <fullName evidence="18">Hemagglutinin</fullName>
    </submittedName>
</protein>
<keyword evidence="17" id="KW-1133">Transmembrane helix</keyword>
<evidence type="ECO:0000256" key="3">
    <source>
        <dbReference type="ARBA" id="ARBA00022510"/>
    </source>
</evidence>
<dbReference type="GO" id="GO:0046789">
    <property type="term" value="F:host cell surface receptor binding"/>
    <property type="evidence" value="ECO:0007669"/>
    <property type="project" value="InterPro"/>
</dbReference>
<keyword evidence="13 17" id="KW-0472">Membrane</keyword>
<keyword evidence="5" id="KW-0348">Hemagglutinin</keyword>
<dbReference type="Pfam" id="PF00509">
    <property type="entry name" value="Hemagglutinin"/>
    <property type="match status" value="1"/>
</dbReference>
<dbReference type="InterPro" id="IPR000386">
    <property type="entry name" value="Hemagglutn_influenz_B"/>
</dbReference>
<reference evidence="18" key="2">
    <citation type="submission" date="2022-08" db="EMBL/GenBank/DDBJ databases">
        <authorList>
            <person name="Harding E.F."/>
            <person name="Russo A.G."/>
            <person name="Yan G.J.H."/>
            <person name="Mercer L.K."/>
            <person name="White P.A."/>
        </authorList>
    </citation>
    <scope>NUCLEOTIDE SEQUENCE</scope>
</reference>
<evidence type="ECO:0000256" key="8">
    <source>
        <dbReference type="ARBA" id="ARBA00022804"/>
    </source>
</evidence>
<name>A0A9N7ABB6_9ORTO</name>
<evidence type="ECO:0000256" key="13">
    <source>
        <dbReference type="ARBA" id="ARBA00023136"/>
    </source>
</evidence>
<evidence type="ECO:0000313" key="18">
    <source>
        <dbReference type="EMBL" id="DAZ91102.1"/>
    </source>
</evidence>
<dbReference type="GO" id="GO:0075509">
    <property type="term" value="P:endocytosis involved in viral entry into host cell"/>
    <property type="evidence" value="ECO:0007669"/>
    <property type="project" value="UniProtKB-KW"/>
</dbReference>
<keyword evidence="7" id="KW-1162">Viral penetration into host cytoplasm</keyword>
<dbReference type="GO" id="GO:0019064">
    <property type="term" value="P:fusion of virus membrane with host plasma membrane"/>
    <property type="evidence" value="ECO:0007669"/>
    <property type="project" value="InterPro"/>
</dbReference>
<keyword evidence="14" id="KW-1015">Disulfide bond</keyword>
<comment type="subcellular location">
    <subcellularLocation>
        <location evidence="1">Host cell membrane</location>
        <topology evidence="1">Single-pass type I membrane protein</topology>
    </subcellularLocation>
</comment>
<keyword evidence="17" id="KW-0812">Transmembrane</keyword>
<evidence type="ECO:0000256" key="6">
    <source>
        <dbReference type="ARBA" id="ARBA00022581"/>
    </source>
</evidence>
<keyword evidence="15" id="KW-0325">Glycoprotein</keyword>
<feature type="transmembrane region" description="Helical" evidence="17">
    <location>
        <begin position="531"/>
        <end position="556"/>
    </location>
</feature>
<keyword evidence="6" id="KW-0945">Host-virus interaction</keyword>
<reference evidence="18" key="1">
    <citation type="journal article" date="2022" name="ISME Commun">
        <title>Revealing the uncharacterised diversity of amphibian and reptile viruses.</title>
        <authorList>
            <person name="Harding E.F."/>
            <person name="Russo A.G."/>
            <person name="Yan G.J.H."/>
            <person name="Mercer L.K."/>
            <person name="White P.A."/>
        </authorList>
    </citation>
    <scope>NUCLEOTIDE SEQUENCE</scope>
</reference>
<keyword evidence="12" id="KW-1164">Virus endocytosis by host</keyword>
<evidence type="ECO:0000256" key="15">
    <source>
        <dbReference type="ARBA" id="ARBA00023180"/>
    </source>
</evidence>
<dbReference type="PRINTS" id="PR00331">
    <property type="entry name" value="HEMAGGLUTN2"/>
</dbReference>
<dbReference type="GO" id="GO:0019031">
    <property type="term" value="C:viral envelope"/>
    <property type="evidence" value="ECO:0007669"/>
    <property type="project" value="UniProtKB-KW"/>
</dbReference>